<evidence type="ECO:0000313" key="3">
    <source>
        <dbReference type="Proteomes" id="UP000735302"/>
    </source>
</evidence>
<keyword evidence="3" id="KW-1185">Reference proteome</keyword>
<accession>A0AAV3ZCU2</accession>
<dbReference type="Proteomes" id="UP000735302">
    <property type="component" value="Unassembled WGS sequence"/>
</dbReference>
<feature type="region of interest" description="Disordered" evidence="1">
    <location>
        <begin position="42"/>
        <end position="78"/>
    </location>
</feature>
<protein>
    <submittedName>
        <fullName evidence="2">Uncharacterized protein</fullName>
    </submittedName>
</protein>
<reference evidence="2 3" key="1">
    <citation type="journal article" date="2021" name="Elife">
        <title>Chloroplast acquisition without the gene transfer in kleptoplastic sea slugs, Plakobranchus ocellatus.</title>
        <authorList>
            <person name="Maeda T."/>
            <person name="Takahashi S."/>
            <person name="Yoshida T."/>
            <person name="Shimamura S."/>
            <person name="Takaki Y."/>
            <person name="Nagai Y."/>
            <person name="Toyoda A."/>
            <person name="Suzuki Y."/>
            <person name="Arimoto A."/>
            <person name="Ishii H."/>
            <person name="Satoh N."/>
            <person name="Nishiyama T."/>
            <person name="Hasebe M."/>
            <person name="Maruyama T."/>
            <person name="Minagawa J."/>
            <person name="Obokata J."/>
            <person name="Shigenobu S."/>
        </authorList>
    </citation>
    <scope>NUCLEOTIDE SEQUENCE [LARGE SCALE GENOMIC DNA]</scope>
</reference>
<feature type="compositionally biased region" description="Basic and acidic residues" evidence="1">
    <location>
        <begin position="64"/>
        <end position="76"/>
    </location>
</feature>
<sequence>MFKSGSPITVSDSRFRRPSVSVFTDKESTLIPPFIWTASRSHPQQGDLRLSGPASDQGAGSGARTRDRRLPADLRADSQATVLPTPPFTIKESQIIWEIKSFNEIISDS</sequence>
<proteinExistence type="predicted"/>
<dbReference type="AlphaFoldDB" id="A0AAV3ZCU2"/>
<dbReference type="EMBL" id="BLXT01002239">
    <property type="protein sequence ID" value="GFN92455.1"/>
    <property type="molecule type" value="Genomic_DNA"/>
</dbReference>
<organism evidence="2 3">
    <name type="scientific">Plakobranchus ocellatus</name>
    <dbReference type="NCBI Taxonomy" id="259542"/>
    <lineage>
        <taxon>Eukaryota</taxon>
        <taxon>Metazoa</taxon>
        <taxon>Spiralia</taxon>
        <taxon>Lophotrochozoa</taxon>
        <taxon>Mollusca</taxon>
        <taxon>Gastropoda</taxon>
        <taxon>Heterobranchia</taxon>
        <taxon>Euthyneura</taxon>
        <taxon>Panpulmonata</taxon>
        <taxon>Sacoglossa</taxon>
        <taxon>Placobranchoidea</taxon>
        <taxon>Plakobranchidae</taxon>
        <taxon>Plakobranchus</taxon>
    </lineage>
</organism>
<evidence type="ECO:0000256" key="1">
    <source>
        <dbReference type="SAM" id="MobiDB-lite"/>
    </source>
</evidence>
<gene>
    <name evidence="2" type="ORF">PoB_001896100</name>
</gene>
<name>A0AAV3ZCU2_9GAST</name>
<evidence type="ECO:0000313" key="2">
    <source>
        <dbReference type="EMBL" id="GFN92455.1"/>
    </source>
</evidence>
<comment type="caution">
    <text evidence="2">The sequence shown here is derived from an EMBL/GenBank/DDBJ whole genome shotgun (WGS) entry which is preliminary data.</text>
</comment>